<keyword evidence="3" id="KW-1185">Reference proteome</keyword>
<feature type="region of interest" description="Disordered" evidence="1">
    <location>
        <begin position="528"/>
        <end position="554"/>
    </location>
</feature>
<feature type="region of interest" description="Disordered" evidence="1">
    <location>
        <begin position="397"/>
        <end position="420"/>
    </location>
</feature>
<feature type="compositionally biased region" description="Polar residues" evidence="1">
    <location>
        <begin position="592"/>
        <end position="604"/>
    </location>
</feature>
<accession>A0A564Y328</accession>
<feature type="region of interest" description="Disordered" evidence="1">
    <location>
        <begin position="152"/>
        <end position="312"/>
    </location>
</feature>
<feature type="compositionally biased region" description="Polar residues" evidence="1">
    <location>
        <begin position="756"/>
        <end position="784"/>
    </location>
</feature>
<feature type="compositionally biased region" description="Polar residues" evidence="1">
    <location>
        <begin position="613"/>
        <end position="622"/>
    </location>
</feature>
<feature type="compositionally biased region" description="Polar residues" evidence="1">
    <location>
        <begin position="568"/>
        <end position="578"/>
    </location>
</feature>
<feature type="compositionally biased region" description="Basic and acidic residues" evidence="1">
    <location>
        <begin position="835"/>
        <end position="844"/>
    </location>
</feature>
<dbReference type="AlphaFoldDB" id="A0A564Y328"/>
<gene>
    <name evidence="2" type="ORF">WMSIL1_LOCUS2393</name>
</gene>
<dbReference type="EMBL" id="CABIJS010000066">
    <property type="protein sequence ID" value="VUZ41702.1"/>
    <property type="molecule type" value="Genomic_DNA"/>
</dbReference>
<feature type="region of interest" description="Disordered" evidence="1">
    <location>
        <begin position="825"/>
        <end position="844"/>
    </location>
</feature>
<feature type="region of interest" description="Disordered" evidence="1">
    <location>
        <begin position="749"/>
        <end position="817"/>
    </location>
</feature>
<feature type="compositionally biased region" description="Basic and acidic residues" evidence="1">
    <location>
        <begin position="172"/>
        <end position="189"/>
    </location>
</feature>
<proteinExistence type="predicted"/>
<evidence type="ECO:0000256" key="1">
    <source>
        <dbReference type="SAM" id="MobiDB-lite"/>
    </source>
</evidence>
<reference evidence="2 3" key="1">
    <citation type="submission" date="2019-07" db="EMBL/GenBank/DDBJ databases">
        <authorList>
            <person name="Jastrzebski P J."/>
            <person name="Paukszto L."/>
            <person name="Jastrzebski P J."/>
        </authorList>
    </citation>
    <scope>NUCLEOTIDE SEQUENCE [LARGE SCALE GENOMIC DNA]</scope>
    <source>
        <strain evidence="2 3">WMS-il1</strain>
    </source>
</reference>
<organism evidence="2 3">
    <name type="scientific">Hymenolepis diminuta</name>
    <name type="common">Rat tapeworm</name>
    <dbReference type="NCBI Taxonomy" id="6216"/>
    <lineage>
        <taxon>Eukaryota</taxon>
        <taxon>Metazoa</taxon>
        <taxon>Spiralia</taxon>
        <taxon>Lophotrochozoa</taxon>
        <taxon>Platyhelminthes</taxon>
        <taxon>Cestoda</taxon>
        <taxon>Eucestoda</taxon>
        <taxon>Cyclophyllidea</taxon>
        <taxon>Hymenolepididae</taxon>
        <taxon>Hymenolepis</taxon>
    </lineage>
</organism>
<protein>
    <submittedName>
        <fullName evidence="2">Uncharacterized protein</fullName>
    </submittedName>
</protein>
<sequence>MNEIFEDPSVLDLYQKLILTSTNDPYEDAVSLLEFLSSSKEPKECILKLRLKASAFTSEADDSSSIERQMKFLLFVQFEHSKSMVSSDPFSPNEDLADWASEILERMRICASSQSGWKNFIRYSLVEKFKNTHRKTLSLIYSNLGLKRPMCLPRLSDDESENSEKENEDPENGEHSPKSSENTVEEKSSRPSLESCSRRSNESSILSQSCCSDPNQKVLMPTVSRSSLKHKRKSNNPVKRLSLPASRSSNVVDKGKKSRQQRLSGSQKPASRRRMPSGGGKGKKRETIAQAEGGEEEDECYHPSVTETPNPKAAYPRWERARMAAAAKIKNKNVIVAESPLKPSSSQNVIGSPLRRLRRASSFLNFGGVNEASQSSSHLGARAERYQRRLQEVETSLSQFSGGESNSQCTQPLSASNSCSDLRRRSSNLLINFATPKTPVKPTLQSAVSSPPILSASKRKSVRPFRHLFGDGPTFSTALERRESASKRQRVDLGSGSVAQSIISGEFSEDAMFLGEDEFLLHTNTPPRTRMRSVYTPTSPRRNHGVLSPTKGEGEAQIVFKTPTKNLRSTTSIIQSPEQENRVGVHTRRTPTRNQSLLSEAQPSPKTPIKSLRSATASQRGTSALDVPSGFQVHKTPTRSQSLLSSSMSESQSAPKTPTKSQSSCSSLRSSLRITPERSFQSVAGTRKTPMRGSQQVLSPKKDEVQPIIKTPSQIRGPFITLRDVRGHSDISDHQESFEVQRTTRKRLTAHLPSKLGNQSAPKTPTMKQSVRSPTSPKASTSQKDPSERRVLRTPQKSQQSTLEDRSQSIISHRRRTPLSAIGNVQDVPIPAGNVEKRSPWKSLEDQSYSTSSKRAPLCFIDNHQEVSNFEKNSEYQNDSCNESYLKRVNSRSSPIIDENSPYYNSPSTSLVNNSNSFKNFVQPYGFEKRTTPRKSLFSNISYNEDSAYSQGTPISSTDDSAIDIPQKRLLQSLIEHLPNTQFLRQQQQIFLDTENCNQ</sequence>
<feature type="compositionally biased region" description="Low complexity" evidence="1">
    <location>
        <begin position="640"/>
        <end position="653"/>
    </location>
</feature>
<feature type="compositionally biased region" description="Polar residues" evidence="1">
    <location>
        <begin position="202"/>
        <end position="215"/>
    </location>
</feature>
<feature type="compositionally biased region" description="Acidic residues" evidence="1">
    <location>
        <begin position="158"/>
        <end position="171"/>
    </location>
</feature>
<evidence type="ECO:0000313" key="2">
    <source>
        <dbReference type="EMBL" id="VUZ41702.1"/>
    </source>
</evidence>
<evidence type="ECO:0000313" key="3">
    <source>
        <dbReference type="Proteomes" id="UP000321570"/>
    </source>
</evidence>
<dbReference type="Proteomes" id="UP000321570">
    <property type="component" value="Unassembled WGS sequence"/>
</dbReference>
<feature type="compositionally biased region" description="Low complexity" evidence="1">
    <location>
        <begin position="661"/>
        <end position="673"/>
    </location>
</feature>
<feature type="region of interest" description="Disordered" evidence="1">
    <location>
        <begin position="568"/>
        <end position="704"/>
    </location>
</feature>
<name>A0A564Y328_HYMDI</name>